<evidence type="ECO:0000313" key="3">
    <source>
        <dbReference type="EMBL" id="MFC4295614.1"/>
    </source>
</evidence>
<dbReference type="InterPro" id="IPR014710">
    <property type="entry name" value="RmlC-like_jellyroll"/>
</dbReference>
<evidence type="ECO:0000259" key="2">
    <source>
        <dbReference type="Pfam" id="PF09313"/>
    </source>
</evidence>
<evidence type="ECO:0000256" key="1">
    <source>
        <dbReference type="SAM" id="MobiDB-lite"/>
    </source>
</evidence>
<comment type="caution">
    <text evidence="3">The sequence shown here is derived from an EMBL/GenBank/DDBJ whole genome shotgun (WGS) entry which is preliminary data.</text>
</comment>
<reference evidence="4" key="1">
    <citation type="journal article" date="2019" name="Int. J. Syst. Evol. Microbiol.">
        <title>The Global Catalogue of Microorganisms (GCM) 10K type strain sequencing project: providing services to taxonomists for standard genome sequencing and annotation.</title>
        <authorList>
            <consortium name="The Broad Institute Genomics Platform"/>
            <consortium name="The Broad Institute Genome Sequencing Center for Infectious Disease"/>
            <person name="Wu L."/>
            <person name="Ma J."/>
        </authorList>
    </citation>
    <scope>NUCLEOTIDE SEQUENCE [LARGE SCALE GENOMIC DNA]</scope>
    <source>
        <strain evidence="4">CGMCC 1.12989</strain>
    </source>
</reference>
<gene>
    <name evidence="3" type="ORF">ACFO0A_11165</name>
</gene>
<dbReference type="RefSeq" id="WP_379539083.1">
    <property type="nucleotide sequence ID" value="NZ_JBHSDR010000006.1"/>
</dbReference>
<dbReference type="InterPro" id="IPR015392">
    <property type="entry name" value="TehB/YeaR-like_dom"/>
</dbReference>
<dbReference type="Proteomes" id="UP001595828">
    <property type="component" value="Unassembled WGS sequence"/>
</dbReference>
<protein>
    <submittedName>
        <fullName evidence="3">DUF1971 domain-containing protein</fullName>
    </submittedName>
</protein>
<accession>A0ABV8RQM9</accession>
<evidence type="ECO:0000313" key="4">
    <source>
        <dbReference type="Proteomes" id="UP001595828"/>
    </source>
</evidence>
<sequence>MSGPIPYKSTPEFDEATLPQALRNDHSTKAGVWGLLRVLEGRVSLVFHDPARTVEVTVENPAQIDPQTLHHVVTHGPMRMRVEFYHEPPLPQS</sequence>
<dbReference type="Pfam" id="PF09313">
    <property type="entry name" value="TehB-like"/>
    <property type="match status" value="1"/>
</dbReference>
<proteinExistence type="predicted"/>
<dbReference type="SUPFAM" id="SSF51197">
    <property type="entry name" value="Clavaminate synthase-like"/>
    <property type="match status" value="1"/>
</dbReference>
<name>A0ABV8RQM9_9SPHN</name>
<organism evidence="3 4">
    <name type="scientific">Novosphingobium tardum</name>
    <dbReference type="NCBI Taxonomy" id="1538021"/>
    <lineage>
        <taxon>Bacteria</taxon>
        <taxon>Pseudomonadati</taxon>
        <taxon>Pseudomonadota</taxon>
        <taxon>Alphaproteobacteria</taxon>
        <taxon>Sphingomonadales</taxon>
        <taxon>Sphingomonadaceae</taxon>
        <taxon>Novosphingobium</taxon>
    </lineage>
</organism>
<dbReference type="Gene3D" id="2.60.120.10">
    <property type="entry name" value="Jelly Rolls"/>
    <property type="match status" value="1"/>
</dbReference>
<feature type="region of interest" description="Disordered" evidence="1">
    <location>
        <begin position="1"/>
        <end position="23"/>
    </location>
</feature>
<keyword evidence="4" id="KW-1185">Reference proteome</keyword>
<feature type="domain" description="TehB/YeaR-like" evidence="2">
    <location>
        <begin position="8"/>
        <end position="82"/>
    </location>
</feature>
<dbReference type="EMBL" id="JBHSDR010000006">
    <property type="protein sequence ID" value="MFC4295614.1"/>
    <property type="molecule type" value="Genomic_DNA"/>
</dbReference>